<comment type="similarity">
    <text evidence="2">Belongs to the MYBBP1A family.</text>
</comment>
<protein>
    <recommendedName>
        <fullName evidence="7">DNA polymerase V</fullName>
    </recommendedName>
</protein>
<feature type="compositionally biased region" description="Low complexity" evidence="4">
    <location>
        <begin position="1179"/>
        <end position="1191"/>
    </location>
</feature>
<keyword evidence="6" id="KW-1185">Reference proteome</keyword>
<feature type="compositionally biased region" description="Acidic residues" evidence="4">
    <location>
        <begin position="768"/>
        <end position="802"/>
    </location>
</feature>
<dbReference type="GO" id="GO:0006355">
    <property type="term" value="P:regulation of DNA-templated transcription"/>
    <property type="evidence" value="ECO:0007669"/>
    <property type="project" value="InterPro"/>
</dbReference>
<dbReference type="Pfam" id="PF04931">
    <property type="entry name" value="DNA_pol_phi"/>
    <property type="match status" value="1"/>
</dbReference>
<feature type="compositionally biased region" description="Acidic residues" evidence="4">
    <location>
        <begin position="46"/>
        <end position="63"/>
    </location>
</feature>
<dbReference type="FunCoup" id="A0A067PXK1">
    <property type="interactions" value="411"/>
</dbReference>
<keyword evidence="3" id="KW-0539">Nucleus</keyword>
<dbReference type="PANTHER" id="PTHR13213">
    <property type="entry name" value="MYB-BINDING PROTEIN 1A FAMILY MEMBER"/>
    <property type="match status" value="1"/>
</dbReference>
<feature type="compositionally biased region" description="Acidic residues" evidence="4">
    <location>
        <begin position="839"/>
        <end position="853"/>
    </location>
</feature>
<dbReference type="PANTHER" id="PTHR13213:SF2">
    <property type="entry name" value="MYB-BINDING PROTEIN 1A"/>
    <property type="match status" value="1"/>
</dbReference>
<evidence type="ECO:0000256" key="2">
    <source>
        <dbReference type="ARBA" id="ARBA00006809"/>
    </source>
</evidence>
<feature type="region of interest" description="Disordered" evidence="4">
    <location>
        <begin position="764"/>
        <end position="853"/>
    </location>
</feature>
<dbReference type="InterPro" id="IPR016024">
    <property type="entry name" value="ARM-type_fold"/>
</dbReference>
<evidence type="ECO:0000313" key="5">
    <source>
        <dbReference type="EMBL" id="KDQ59553.1"/>
    </source>
</evidence>
<feature type="region of interest" description="Disordered" evidence="4">
    <location>
        <begin position="1172"/>
        <end position="1224"/>
    </location>
</feature>
<accession>A0A067PXK1</accession>
<dbReference type="HOGENOM" id="CLU_005212_0_0_1"/>
<dbReference type="Proteomes" id="UP000027265">
    <property type="component" value="Unassembled WGS sequence"/>
</dbReference>
<gene>
    <name evidence="5" type="ORF">JAAARDRAFT_127225</name>
</gene>
<name>A0A067PXK1_9AGAM</name>
<sequence length="1224" mass="135626">MSTTLPLFWHLSSNSKKERIEASVKLIGTLEQFQAQFVPKEASEPSSEDEDQEDSSEGQEEGGLDALNAQDVSYSIRRLIRGLASPRESSRLGFAVALTELLSRINTVTCSQILSLILDSSKTQGSMTGQEERDMLFARLFGLTSIIQSGLLLRQTPLPTSSTGASSLIGFRDLVTQLLTLGEKKSWLRENAWWTLGLAVDGLNESTVPWKEEAVEETLKQVFGGEEKYSKGWFPEKVALAVKLQAEYPGRNWRQVLVPTFKHPDLLSTPNLATLAKVLKVTLHFESGADDEEEEGLKSTPASWKPKIHYVWDILLDNLLPPQGSGRQPKGSFQEFFRIVVDESFFAATASQERKYWGFQIFQNALRRASVDDVPMLFTKNFMRTWINHLSNNDRYLHKAARQVATEMQSVVEKNPTIGFTLILQLTGVNGNKQFDKLTRTKTVESILTSMDADGINSYIDYLLKQVNEGSLIRRDSRTDMQVVNSRRAWIVDQLAALIRNGAIPKSDDWIQLILDWLVVHGLFVVKKKSSKSIYRALHAVPSPAFSEDLQGACRSRLLSCLADLTAHTASRKTGGDKPPKMSGVASDGKFWVAKVFATIQALERETKYVESIVEFDEEDVEIHKKAQGAIAQLETVSGSQAEPAKGAELLLLSTLVHQYCADEDEKTDTEALEACIDAASRLLPPAETKRSKKSRKSESQPVVSSDELPAPVDVMVDTIIGFLEQSTLYMRTVANQVFSLLSSEVKESAIDLILAQLERRDPADLAKDDDEDDEMEEDQDEDEDAGSKDDDDESADSDESGVEGKHDAISDASDDEEPDSELRNKIEEALRVNGVEAREEDSDEESEEAMDDDQMMAIDEQLAAVFKTRANEKRGVDLNAQREASHFKNRVLDLVDIFVKKRPTSPEVVRIIIPILSLVTGSGSDEKQLSDKASGILRSRIGKSKDIPSNFDNAQVIAILDDLHSRARKVHSPDALATISQCSLYLTRLLLGCGEEASVVSAYRHSLTDFVTRKNSHLNSKFIQDFIQRYPGVAWNLRSDLVDLSSRANNTYRQCQVFQLLQALLSQAPTLTEKKDEALMFIPTLRRCLSDTVSAACGEIATLTSAQLKDIFKVGLLGIRQTKRIISSPDDLPNLWLPATWDSLRDQLSGTERFKASTALLGMCKQMAQTSRAPGDQAATGTKAKAPKGPTTKRKAAEITAGGEGEGLVSKKAKRKKGDKAKP</sequence>
<dbReference type="GO" id="GO:0000182">
    <property type="term" value="F:rDNA binding"/>
    <property type="evidence" value="ECO:0007669"/>
    <property type="project" value="TreeGrafter"/>
</dbReference>
<reference evidence="6" key="1">
    <citation type="journal article" date="2014" name="Proc. Natl. Acad. Sci. U.S.A.">
        <title>Extensive sampling of basidiomycete genomes demonstrates inadequacy of the white-rot/brown-rot paradigm for wood decay fungi.</title>
        <authorList>
            <person name="Riley R."/>
            <person name="Salamov A.A."/>
            <person name="Brown D.W."/>
            <person name="Nagy L.G."/>
            <person name="Floudas D."/>
            <person name="Held B.W."/>
            <person name="Levasseur A."/>
            <person name="Lombard V."/>
            <person name="Morin E."/>
            <person name="Otillar R."/>
            <person name="Lindquist E.A."/>
            <person name="Sun H."/>
            <person name="LaButti K.M."/>
            <person name="Schmutz J."/>
            <person name="Jabbour D."/>
            <person name="Luo H."/>
            <person name="Baker S.E."/>
            <person name="Pisabarro A.G."/>
            <person name="Walton J.D."/>
            <person name="Blanchette R.A."/>
            <person name="Henrissat B."/>
            <person name="Martin F."/>
            <person name="Cullen D."/>
            <person name="Hibbett D.S."/>
            <person name="Grigoriev I.V."/>
        </authorList>
    </citation>
    <scope>NUCLEOTIDE SEQUENCE [LARGE SCALE GENOMIC DNA]</scope>
    <source>
        <strain evidence="6">MUCL 33604</strain>
    </source>
</reference>
<dbReference type="InterPro" id="IPR007015">
    <property type="entry name" value="DNA_pol_V/MYBBP1A"/>
</dbReference>
<feature type="compositionally biased region" description="Basic and acidic residues" evidence="4">
    <location>
        <begin position="821"/>
        <end position="831"/>
    </location>
</feature>
<feature type="region of interest" description="Disordered" evidence="4">
    <location>
        <begin position="37"/>
        <end position="64"/>
    </location>
</feature>
<dbReference type="AlphaFoldDB" id="A0A067PXK1"/>
<proteinExistence type="inferred from homology"/>
<dbReference type="InParanoid" id="A0A067PXK1"/>
<feature type="compositionally biased region" description="Basic residues" evidence="4">
    <location>
        <begin position="1212"/>
        <end position="1224"/>
    </location>
</feature>
<comment type="subcellular location">
    <subcellularLocation>
        <location evidence="1">Nucleus</location>
    </subcellularLocation>
</comment>
<feature type="region of interest" description="Disordered" evidence="4">
    <location>
        <begin position="687"/>
        <end position="706"/>
    </location>
</feature>
<dbReference type="OrthoDB" id="342531at2759"/>
<evidence type="ECO:0008006" key="7">
    <source>
        <dbReference type="Google" id="ProtNLM"/>
    </source>
</evidence>
<evidence type="ECO:0000313" key="6">
    <source>
        <dbReference type="Proteomes" id="UP000027265"/>
    </source>
</evidence>
<dbReference type="SUPFAM" id="SSF48371">
    <property type="entry name" value="ARM repeat"/>
    <property type="match status" value="1"/>
</dbReference>
<dbReference type="GO" id="GO:0005730">
    <property type="term" value="C:nucleolus"/>
    <property type="evidence" value="ECO:0007669"/>
    <property type="project" value="InterPro"/>
</dbReference>
<organism evidence="5 6">
    <name type="scientific">Jaapia argillacea MUCL 33604</name>
    <dbReference type="NCBI Taxonomy" id="933084"/>
    <lineage>
        <taxon>Eukaryota</taxon>
        <taxon>Fungi</taxon>
        <taxon>Dikarya</taxon>
        <taxon>Basidiomycota</taxon>
        <taxon>Agaricomycotina</taxon>
        <taxon>Agaricomycetes</taxon>
        <taxon>Agaricomycetidae</taxon>
        <taxon>Jaapiales</taxon>
        <taxon>Jaapiaceae</taxon>
        <taxon>Jaapia</taxon>
    </lineage>
</organism>
<evidence type="ECO:0000256" key="1">
    <source>
        <dbReference type="ARBA" id="ARBA00004123"/>
    </source>
</evidence>
<dbReference type="STRING" id="933084.A0A067PXK1"/>
<dbReference type="EMBL" id="KL197715">
    <property type="protein sequence ID" value="KDQ59553.1"/>
    <property type="molecule type" value="Genomic_DNA"/>
</dbReference>
<evidence type="ECO:0000256" key="4">
    <source>
        <dbReference type="SAM" id="MobiDB-lite"/>
    </source>
</evidence>
<evidence type="ECO:0000256" key="3">
    <source>
        <dbReference type="ARBA" id="ARBA00023242"/>
    </source>
</evidence>